<evidence type="ECO:0000256" key="1">
    <source>
        <dbReference type="ARBA" id="ARBA00009275"/>
    </source>
</evidence>
<dbReference type="PANTHER" id="PTHR46124">
    <property type="entry name" value="D-AMINOACYL-TRNA DEACYLASE"/>
    <property type="match status" value="1"/>
</dbReference>
<keyword evidence="2 3" id="KW-0378">Hydrolase</keyword>
<dbReference type="Pfam" id="PF01026">
    <property type="entry name" value="TatD_DNase"/>
    <property type="match status" value="1"/>
</dbReference>
<dbReference type="InterPro" id="IPR018228">
    <property type="entry name" value="DNase_TatD-rel_CS"/>
</dbReference>
<dbReference type="PANTHER" id="PTHR46124:SF3">
    <property type="entry name" value="HYDROLASE"/>
    <property type="match status" value="1"/>
</dbReference>
<keyword evidence="4" id="KW-1185">Reference proteome</keyword>
<evidence type="ECO:0000256" key="2">
    <source>
        <dbReference type="ARBA" id="ARBA00022801"/>
    </source>
</evidence>
<sequence>MSVLELIDSHCHLDAPEFDADRADVVARARAAGVHAQVIPAIRAADWPALRRLCADTPGLYPAYGLHPVYLADHRDEDHARLRDFLAAGDAVAVGECGLDYFIESLDVGTQRRHFRAQLELAREFSLPLIVHARRAVEEVIHTVREIGGLRGVVHSYGGSEEQAAQLWKLGFCLGIGGPLSYARALRLRRVVAQMPLQQLLLESDAPDQPLAAERGQRNEPASVAAVLDLVAELRPEPREEIAAATRDNARRLFNLAPA</sequence>
<reference evidence="3" key="1">
    <citation type="submission" date="2022-07" db="EMBL/GenBank/DDBJ databases">
        <title>Tahibacter sp., a new gammaproteobacterium isolated from the silt sample collected at pig farm.</title>
        <authorList>
            <person name="Chen H."/>
        </authorList>
    </citation>
    <scope>NUCLEOTIDE SEQUENCE</scope>
    <source>
        <strain evidence="3">P2K</strain>
    </source>
</reference>
<dbReference type="RefSeq" id="WP_255915423.1">
    <property type="nucleotide sequence ID" value="NZ_JANFQO010000015.1"/>
</dbReference>
<dbReference type="PROSITE" id="PS01090">
    <property type="entry name" value="TATD_2"/>
    <property type="match status" value="1"/>
</dbReference>
<gene>
    <name evidence="3" type="ORF">NM961_16035</name>
</gene>
<dbReference type="InterPro" id="IPR032466">
    <property type="entry name" value="Metal_Hydrolase"/>
</dbReference>
<accession>A0ABT1QVB7</accession>
<protein>
    <submittedName>
        <fullName evidence="3">TatD family hydrolase</fullName>
    </submittedName>
</protein>
<comment type="caution">
    <text evidence="3">The sequence shown here is derived from an EMBL/GenBank/DDBJ whole genome shotgun (WGS) entry which is preliminary data.</text>
</comment>
<dbReference type="SUPFAM" id="SSF51556">
    <property type="entry name" value="Metallo-dependent hydrolases"/>
    <property type="match status" value="1"/>
</dbReference>
<organism evidence="3 4">
    <name type="scientific">Tahibacter harae</name>
    <dbReference type="NCBI Taxonomy" id="2963937"/>
    <lineage>
        <taxon>Bacteria</taxon>
        <taxon>Pseudomonadati</taxon>
        <taxon>Pseudomonadota</taxon>
        <taxon>Gammaproteobacteria</taxon>
        <taxon>Lysobacterales</taxon>
        <taxon>Rhodanobacteraceae</taxon>
        <taxon>Tahibacter</taxon>
    </lineage>
</organism>
<evidence type="ECO:0000313" key="4">
    <source>
        <dbReference type="Proteomes" id="UP001165498"/>
    </source>
</evidence>
<evidence type="ECO:0000313" key="3">
    <source>
        <dbReference type="EMBL" id="MCQ4166231.1"/>
    </source>
</evidence>
<dbReference type="PIRSF" id="PIRSF005902">
    <property type="entry name" value="DNase_TatD"/>
    <property type="match status" value="1"/>
</dbReference>
<dbReference type="InterPro" id="IPR001130">
    <property type="entry name" value="TatD-like"/>
</dbReference>
<dbReference type="GO" id="GO:0016787">
    <property type="term" value="F:hydrolase activity"/>
    <property type="evidence" value="ECO:0007669"/>
    <property type="project" value="UniProtKB-KW"/>
</dbReference>
<dbReference type="PROSITE" id="PS01137">
    <property type="entry name" value="TATD_1"/>
    <property type="match status" value="1"/>
</dbReference>
<dbReference type="EMBL" id="JANFQO010000015">
    <property type="protein sequence ID" value="MCQ4166231.1"/>
    <property type="molecule type" value="Genomic_DNA"/>
</dbReference>
<name>A0ABT1QVB7_9GAMM</name>
<dbReference type="Gene3D" id="3.20.20.140">
    <property type="entry name" value="Metal-dependent hydrolases"/>
    <property type="match status" value="1"/>
</dbReference>
<comment type="similarity">
    <text evidence="1">Belongs to the metallo-dependent hydrolases superfamily. TatD-type hydrolase family.</text>
</comment>
<proteinExistence type="inferred from homology"/>
<dbReference type="Proteomes" id="UP001165498">
    <property type="component" value="Unassembled WGS sequence"/>
</dbReference>
<dbReference type="CDD" id="cd01310">
    <property type="entry name" value="TatD_DNAse"/>
    <property type="match status" value="1"/>
</dbReference>